<protein>
    <submittedName>
        <fullName evidence="2">Uncharacterized protein</fullName>
    </submittedName>
</protein>
<feature type="region of interest" description="Disordered" evidence="1">
    <location>
        <begin position="1"/>
        <end position="24"/>
    </location>
</feature>
<keyword evidence="3" id="KW-1185">Reference proteome</keyword>
<accession>A0A371D1K9</accession>
<evidence type="ECO:0000313" key="3">
    <source>
        <dbReference type="Proteomes" id="UP000256964"/>
    </source>
</evidence>
<name>A0A371D1K9_9APHY</name>
<organism evidence="2 3">
    <name type="scientific">Lentinus brumalis</name>
    <dbReference type="NCBI Taxonomy" id="2498619"/>
    <lineage>
        <taxon>Eukaryota</taxon>
        <taxon>Fungi</taxon>
        <taxon>Dikarya</taxon>
        <taxon>Basidiomycota</taxon>
        <taxon>Agaricomycotina</taxon>
        <taxon>Agaricomycetes</taxon>
        <taxon>Polyporales</taxon>
        <taxon>Polyporaceae</taxon>
        <taxon>Lentinus</taxon>
    </lineage>
</organism>
<reference evidence="2 3" key="1">
    <citation type="journal article" date="2018" name="Biotechnol. Biofuels">
        <title>Integrative visual omics of the white-rot fungus Polyporus brumalis exposes the biotechnological potential of its oxidative enzymes for delignifying raw plant biomass.</title>
        <authorList>
            <person name="Miyauchi S."/>
            <person name="Rancon A."/>
            <person name="Drula E."/>
            <person name="Hage H."/>
            <person name="Chaduli D."/>
            <person name="Favel A."/>
            <person name="Grisel S."/>
            <person name="Henrissat B."/>
            <person name="Herpoel-Gimbert I."/>
            <person name="Ruiz-Duenas F.J."/>
            <person name="Chevret D."/>
            <person name="Hainaut M."/>
            <person name="Lin J."/>
            <person name="Wang M."/>
            <person name="Pangilinan J."/>
            <person name="Lipzen A."/>
            <person name="Lesage-Meessen L."/>
            <person name="Navarro D."/>
            <person name="Riley R."/>
            <person name="Grigoriev I.V."/>
            <person name="Zhou S."/>
            <person name="Raouche S."/>
            <person name="Rosso M.N."/>
        </authorList>
    </citation>
    <scope>NUCLEOTIDE SEQUENCE [LARGE SCALE GENOMIC DNA]</scope>
    <source>
        <strain evidence="2 3">BRFM 1820</strain>
    </source>
</reference>
<evidence type="ECO:0000256" key="1">
    <source>
        <dbReference type="SAM" id="MobiDB-lite"/>
    </source>
</evidence>
<evidence type="ECO:0000313" key="2">
    <source>
        <dbReference type="EMBL" id="RDX46440.1"/>
    </source>
</evidence>
<proteinExistence type="predicted"/>
<dbReference type="OrthoDB" id="10636006at2759"/>
<gene>
    <name evidence="2" type="ORF">OH76DRAFT_1473445</name>
</gene>
<dbReference type="EMBL" id="KZ857427">
    <property type="protein sequence ID" value="RDX46440.1"/>
    <property type="molecule type" value="Genomic_DNA"/>
</dbReference>
<dbReference type="AlphaFoldDB" id="A0A371D1K9"/>
<sequence>MTSITNSDLGGAPRSPPLLWSHPPPRLPTRQLQELLNCGCGICQREWVFLVEQTQTLLRALKRVRNPTVAYPFDTCVCLHNCDALENAYATHHNPQSDFGFFEGRYDFAAELASGRAQEAQEAVNAALCRQPIPTAPHTEETIRSWNEAKALFGIAPDEEPGQIPVEAIAQPSPPVLASLSASSTFNTGRVRRPRVQPTVDLAPPFTKRPLPAAPPRTIYGAQPYFGPYPTVAPGFSMFHGAPYTPADLQQ</sequence>
<dbReference type="Proteomes" id="UP000256964">
    <property type="component" value="Unassembled WGS sequence"/>
</dbReference>